<organism evidence="2 3">
    <name type="scientific">Mycena metata</name>
    <dbReference type="NCBI Taxonomy" id="1033252"/>
    <lineage>
        <taxon>Eukaryota</taxon>
        <taxon>Fungi</taxon>
        <taxon>Dikarya</taxon>
        <taxon>Basidiomycota</taxon>
        <taxon>Agaricomycotina</taxon>
        <taxon>Agaricomycetes</taxon>
        <taxon>Agaricomycetidae</taxon>
        <taxon>Agaricales</taxon>
        <taxon>Marasmiineae</taxon>
        <taxon>Mycenaceae</taxon>
        <taxon>Mycena</taxon>
    </lineage>
</organism>
<sequence>MRPPRTNFYLSCSRRSAVFVAALVLFAFFTTLPFGRDEEPRYRKFRFSHHKSPENEPASATSDFLSQETAVTPTPLKQTTRPGPPTHEKLWNFEKNLPQHNLDLPFPEGKTGRYVKFSNEIRGLGWNNCFNELLMNTHLAYMSKRAYVFSPHPFAVGHYPWPPEERLSKQPLIPLNALFSGPTAGGPWEEGDNAPRSVSAEWWEVVCPESERRTVNTNEIKPYINTAEGDKIFEYWRNFLLDAPERCIEVVPTDYNIDNFPQVFDLWLWGTPRIVSLWDSFSKSPTSRLLGTSPVVESAVVRNKLLFLPRDHKASPRDPFQRMLAMHIRRGDYRKFCQNLATYGSTFYSWDLLPSLPDVFTPLPEGHPDRLEHAMEHCSPGVNATLAKVRDARADYLHASRGHSQTLDVLYILTNQYDEWLGELIELLRNDGWSTIVTSHDLELDSAQIEGSGAVDMDIARQAAVFIGNGWSSFTSNIVHRRLVDGKLPISIRFW</sequence>
<protein>
    <submittedName>
        <fullName evidence="2">Uncharacterized protein</fullName>
    </submittedName>
</protein>
<dbReference type="AlphaFoldDB" id="A0AAD7JYM9"/>
<dbReference type="EMBL" id="JARKIB010000013">
    <property type="protein sequence ID" value="KAJ7773247.1"/>
    <property type="molecule type" value="Genomic_DNA"/>
</dbReference>
<name>A0AAD7JYM9_9AGAR</name>
<dbReference type="Gene3D" id="3.40.50.11350">
    <property type="match status" value="1"/>
</dbReference>
<comment type="caution">
    <text evidence="2">The sequence shown here is derived from an EMBL/GenBank/DDBJ whole genome shotgun (WGS) entry which is preliminary data.</text>
</comment>
<evidence type="ECO:0000313" key="2">
    <source>
        <dbReference type="EMBL" id="KAJ7773247.1"/>
    </source>
</evidence>
<dbReference type="CDD" id="cd11296">
    <property type="entry name" value="O-FucT_like"/>
    <property type="match status" value="1"/>
</dbReference>
<feature type="compositionally biased region" description="Polar residues" evidence="1">
    <location>
        <begin position="58"/>
        <end position="81"/>
    </location>
</feature>
<proteinExistence type="predicted"/>
<dbReference type="Proteomes" id="UP001215598">
    <property type="component" value="Unassembled WGS sequence"/>
</dbReference>
<reference evidence="2" key="1">
    <citation type="submission" date="2023-03" db="EMBL/GenBank/DDBJ databases">
        <title>Massive genome expansion in bonnet fungi (Mycena s.s.) driven by repeated elements and novel gene families across ecological guilds.</title>
        <authorList>
            <consortium name="Lawrence Berkeley National Laboratory"/>
            <person name="Harder C.B."/>
            <person name="Miyauchi S."/>
            <person name="Viragh M."/>
            <person name="Kuo A."/>
            <person name="Thoen E."/>
            <person name="Andreopoulos B."/>
            <person name="Lu D."/>
            <person name="Skrede I."/>
            <person name="Drula E."/>
            <person name="Henrissat B."/>
            <person name="Morin E."/>
            <person name="Kohler A."/>
            <person name="Barry K."/>
            <person name="LaButti K."/>
            <person name="Morin E."/>
            <person name="Salamov A."/>
            <person name="Lipzen A."/>
            <person name="Mereny Z."/>
            <person name="Hegedus B."/>
            <person name="Baldrian P."/>
            <person name="Stursova M."/>
            <person name="Weitz H."/>
            <person name="Taylor A."/>
            <person name="Grigoriev I.V."/>
            <person name="Nagy L.G."/>
            <person name="Martin F."/>
            <person name="Kauserud H."/>
        </authorList>
    </citation>
    <scope>NUCLEOTIDE SEQUENCE</scope>
    <source>
        <strain evidence="2">CBHHK182m</strain>
    </source>
</reference>
<feature type="region of interest" description="Disordered" evidence="1">
    <location>
        <begin position="48"/>
        <end position="90"/>
    </location>
</feature>
<evidence type="ECO:0000256" key="1">
    <source>
        <dbReference type="SAM" id="MobiDB-lite"/>
    </source>
</evidence>
<evidence type="ECO:0000313" key="3">
    <source>
        <dbReference type="Proteomes" id="UP001215598"/>
    </source>
</evidence>
<accession>A0AAD7JYM9</accession>
<keyword evidence="3" id="KW-1185">Reference proteome</keyword>
<gene>
    <name evidence="2" type="ORF">B0H16DRAFT_1409198</name>
</gene>